<proteinExistence type="predicted"/>
<dbReference type="SUPFAM" id="SSF56672">
    <property type="entry name" value="DNA/RNA polymerases"/>
    <property type="match status" value="1"/>
</dbReference>
<dbReference type="Proteomes" id="UP001231518">
    <property type="component" value="Chromosome 11"/>
</dbReference>
<reference evidence="2" key="1">
    <citation type="submission" date="2023-03" db="EMBL/GenBank/DDBJ databases">
        <title>Chromosome-level genomes of two armyworms, Mythimna separata and Mythimna loreyi, provide insights into the biosynthesis and reception of sex pheromones.</title>
        <authorList>
            <person name="Zhao H."/>
        </authorList>
    </citation>
    <scope>NUCLEOTIDE SEQUENCE</scope>
    <source>
        <strain evidence="2">BeijingLab</strain>
        <tissue evidence="2">Pupa</tissue>
    </source>
</reference>
<organism evidence="2 3">
    <name type="scientific">Mythimna separata</name>
    <name type="common">Oriental armyworm</name>
    <name type="synonym">Pseudaletia separata</name>
    <dbReference type="NCBI Taxonomy" id="271217"/>
    <lineage>
        <taxon>Eukaryota</taxon>
        <taxon>Metazoa</taxon>
        <taxon>Ecdysozoa</taxon>
        <taxon>Arthropoda</taxon>
        <taxon>Hexapoda</taxon>
        <taxon>Insecta</taxon>
        <taxon>Pterygota</taxon>
        <taxon>Neoptera</taxon>
        <taxon>Endopterygota</taxon>
        <taxon>Lepidoptera</taxon>
        <taxon>Glossata</taxon>
        <taxon>Ditrysia</taxon>
        <taxon>Noctuoidea</taxon>
        <taxon>Noctuidae</taxon>
        <taxon>Noctuinae</taxon>
        <taxon>Hadenini</taxon>
        <taxon>Mythimna</taxon>
    </lineage>
</organism>
<dbReference type="PROSITE" id="PS50878">
    <property type="entry name" value="RT_POL"/>
    <property type="match status" value="1"/>
</dbReference>
<evidence type="ECO:0000313" key="3">
    <source>
        <dbReference type="Proteomes" id="UP001231518"/>
    </source>
</evidence>
<keyword evidence="3" id="KW-1185">Reference proteome</keyword>
<dbReference type="EMBL" id="JARGEI010000008">
    <property type="protein sequence ID" value="KAJ8727284.1"/>
    <property type="molecule type" value="Genomic_DNA"/>
</dbReference>
<gene>
    <name evidence="2" type="ORF">PYW07_001403</name>
</gene>
<dbReference type="InterPro" id="IPR000477">
    <property type="entry name" value="RT_dom"/>
</dbReference>
<feature type="domain" description="Reverse transcriptase" evidence="1">
    <location>
        <begin position="1"/>
        <end position="237"/>
    </location>
</feature>
<dbReference type="GO" id="GO:0071897">
    <property type="term" value="P:DNA biosynthetic process"/>
    <property type="evidence" value="ECO:0007669"/>
    <property type="project" value="UniProtKB-ARBA"/>
</dbReference>
<comment type="caution">
    <text evidence="2">The sequence shown here is derived from an EMBL/GenBank/DDBJ whole genome shotgun (WGS) entry which is preliminary data.</text>
</comment>
<evidence type="ECO:0000259" key="1">
    <source>
        <dbReference type="PROSITE" id="PS50878"/>
    </source>
</evidence>
<accession>A0AAD7YUJ9</accession>
<evidence type="ECO:0000313" key="2">
    <source>
        <dbReference type="EMBL" id="KAJ8727284.1"/>
    </source>
</evidence>
<protein>
    <recommendedName>
        <fullName evidence="1">Reverse transcriptase domain-containing protein</fullName>
    </recommendedName>
</protein>
<dbReference type="Pfam" id="PF00078">
    <property type="entry name" value="RVT_1"/>
    <property type="match status" value="1"/>
</dbReference>
<dbReference type="CDD" id="cd01650">
    <property type="entry name" value="RT_nLTR_like"/>
    <property type="match status" value="1"/>
</dbReference>
<dbReference type="PANTHER" id="PTHR33332">
    <property type="entry name" value="REVERSE TRANSCRIPTASE DOMAIN-CONTAINING PROTEIN"/>
    <property type="match status" value="1"/>
</dbReference>
<name>A0AAD7YUJ9_MYTSE</name>
<sequence length="430" mass="49287">MINSRLIKYLEDNRLLSDNQFGFRAKRSTSQAVHHLTNYITTNLDNGMHTIGIFLDLAKAFDTISCSLLLHKLETLGIRGEQLLLFTDYISDRHQCLKIGQYTSSDLKNSSFGIPQGSILGPTLFLIYINELCSLSLQNGVIMSYADDTALLFSGRSRVEVYEYAQNGFNIVSNWLQKNLLSLNADKTNYILFTMRNANISLTNLNIHAHNCTYADTACTCPTLVKADHVKYLGVTIDTNLNFRKHIELLCTRVRKLIYVFKNLRNVADYKLIKQVYLALCQSILTYCITSWGGAAKTILLPLERAQRAILKVATFRPFRFPTHELYTACNVLTVRQLFILNVVLHQHSVLPFVPVPSDRRRKDSVCIKPQTKHAFAKRFYVFLGPFLYNRLNKVLSIYNVRYKECSKMLSEHLVILNYTDTEQLLEILT</sequence>
<dbReference type="AlphaFoldDB" id="A0AAD7YUJ9"/>
<dbReference type="InterPro" id="IPR043502">
    <property type="entry name" value="DNA/RNA_pol_sf"/>
</dbReference>